<evidence type="ECO:0008006" key="4">
    <source>
        <dbReference type="Google" id="ProtNLM"/>
    </source>
</evidence>
<keyword evidence="3" id="KW-1185">Reference proteome</keyword>
<dbReference type="RefSeq" id="WP_147282359.1">
    <property type="nucleotide sequence ID" value="NZ_QQBB01000002.1"/>
</dbReference>
<reference evidence="2 3" key="1">
    <citation type="submission" date="2018-07" db="EMBL/GenBank/DDBJ databases">
        <title>Genomic Encyclopedia of Type Strains, Phase IV (KMG-IV): sequencing the most valuable type-strain genomes for metagenomic binning, comparative biology and taxonomic classification.</title>
        <authorList>
            <person name="Goeker M."/>
        </authorList>
    </citation>
    <scope>NUCLEOTIDE SEQUENCE [LARGE SCALE GENOMIC DNA]</scope>
    <source>
        <strain evidence="2 3">DSM 14364</strain>
    </source>
</reference>
<evidence type="ECO:0000313" key="2">
    <source>
        <dbReference type="EMBL" id="RDI61063.1"/>
    </source>
</evidence>
<organism evidence="2 3">
    <name type="scientific">Microvirga subterranea</name>
    <dbReference type="NCBI Taxonomy" id="186651"/>
    <lineage>
        <taxon>Bacteria</taxon>
        <taxon>Pseudomonadati</taxon>
        <taxon>Pseudomonadota</taxon>
        <taxon>Alphaproteobacteria</taxon>
        <taxon>Hyphomicrobiales</taxon>
        <taxon>Methylobacteriaceae</taxon>
        <taxon>Microvirga</taxon>
    </lineage>
</organism>
<dbReference type="EMBL" id="QQBB01000002">
    <property type="protein sequence ID" value="RDI61063.1"/>
    <property type="molecule type" value="Genomic_DNA"/>
</dbReference>
<protein>
    <recommendedName>
        <fullName evidence="4">Superfamily III holin-X</fullName>
    </recommendedName>
</protein>
<sequence length="167" mass="18063">MMENMVRNLRVLWRAETIIADVRLRQMMIRSGLRGAAVILGLFAFLMANLAVFFALHQVWGPIWAAAAISGGNVLLAGILLLAAGRTAPGREMELALEVRNSALGNLEADALVVQAQLVELREEIRGVRRAITGFAHHPLDNLLPNLLVPLAGAIVKGLKKSDASKD</sequence>
<comment type="caution">
    <text evidence="2">The sequence shown here is derived from an EMBL/GenBank/DDBJ whole genome shotgun (WGS) entry which is preliminary data.</text>
</comment>
<dbReference type="AlphaFoldDB" id="A0A370HR87"/>
<proteinExistence type="predicted"/>
<feature type="transmembrane region" description="Helical" evidence="1">
    <location>
        <begin position="33"/>
        <end position="57"/>
    </location>
</feature>
<keyword evidence="1" id="KW-0472">Membrane</keyword>
<name>A0A370HR87_9HYPH</name>
<dbReference type="Proteomes" id="UP000254925">
    <property type="component" value="Unassembled WGS sequence"/>
</dbReference>
<keyword evidence="1" id="KW-0812">Transmembrane</keyword>
<keyword evidence="1" id="KW-1133">Transmembrane helix</keyword>
<evidence type="ECO:0000256" key="1">
    <source>
        <dbReference type="SAM" id="Phobius"/>
    </source>
</evidence>
<accession>A0A370HR87</accession>
<feature type="transmembrane region" description="Helical" evidence="1">
    <location>
        <begin position="63"/>
        <end position="84"/>
    </location>
</feature>
<gene>
    <name evidence="2" type="ORF">DES45_102457</name>
</gene>
<evidence type="ECO:0000313" key="3">
    <source>
        <dbReference type="Proteomes" id="UP000254925"/>
    </source>
</evidence>
<dbReference type="OrthoDB" id="8019086at2"/>